<dbReference type="AlphaFoldDB" id="A0A4P9ZAW3"/>
<evidence type="ECO:0000313" key="2">
    <source>
        <dbReference type="EMBL" id="RKP29964.1"/>
    </source>
</evidence>
<protein>
    <submittedName>
        <fullName evidence="2">Uncharacterized protein</fullName>
    </submittedName>
</protein>
<name>A0A4P9ZAW3_9ASCO</name>
<dbReference type="Proteomes" id="UP000268321">
    <property type="component" value="Unassembled WGS sequence"/>
</dbReference>
<keyword evidence="3" id="KW-1185">Reference proteome</keyword>
<evidence type="ECO:0000313" key="3">
    <source>
        <dbReference type="Proteomes" id="UP000268321"/>
    </source>
</evidence>
<sequence length="163" mass="17305">MEESDGISSTFPLIFTTASTNKIAPGSKCQRIQLNMLKDCSSPSSAPIISKDISTISISDSSVAIDIPNSSDYSSTANDIPKSSDSMKSYSLKASGREYSSMASLIPMSSDNAKMNSKVVSCTITSYTTFCEDYTTLVMTSCESHSCHPVPVTVTTDTTISCA</sequence>
<accession>A0A4P9ZAW3</accession>
<gene>
    <name evidence="2" type="ORF">METBISCDRAFT_27820</name>
</gene>
<reference evidence="3" key="1">
    <citation type="journal article" date="2018" name="Nat. Microbiol.">
        <title>Leveraging single-cell genomics to expand the fungal tree of life.</title>
        <authorList>
            <person name="Ahrendt S.R."/>
            <person name="Quandt C.A."/>
            <person name="Ciobanu D."/>
            <person name="Clum A."/>
            <person name="Salamov A."/>
            <person name="Andreopoulos B."/>
            <person name="Cheng J.F."/>
            <person name="Woyke T."/>
            <person name="Pelin A."/>
            <person name="Henrissat B."/>
            <person name="Reynolds N.K."/>
            <person name="Benny G.L."/>
            <person name="Smith M.E."/>
            <person name="James T.Y."/>
            <person name="Grigoriev I.V."/>
        </authorList>
    </citation>
    <scope>NUCLEOTIDE SEQUENCE [LARGE SCALE GENOMIC DNA]</scope>
    <source>
        <strain evidence="3">Baker2002</strain>
    </source>
</reference>
<evidence type="ECO:0000256" key="1">
    <source>
        <dbReference type="SAM" id="MobiDB-lite"/>
    </source>
</evidence>
<proteinExistence type="predicted"/>
<dbReference type="EMBL" id="ML004470">
    <property type="protein sequence ID" value="RKP29964.1"/>
    <property type="molecule type" value="Genomic_DNA"/>
</dbReference>
<organism evidence="2 3">
    <name type="scientific">Metschnikowia bicuspidata</name>
    <dbReference type="NCBI Taxonomy" id="27322"/>
    <lineage>
        <taxon>Eukaryota</taxon>
        <taxon>Fungi</taxon>
        <taxon>Dikarya</taxon>
        <taxon>Ascomycota</taxon>
        <taxon>Saccharomycotina</taxon>
        <taxon>Pichiomycetes</taxon>
        <taxon>Metschnikowiaceae</taxon>
        <taxon>Metschnikowia</taxon>
    </lineage>
</organism>
<feature type="region of interest" description="Disordered" evidence="1">
    <location>
        <begin position="69"/>
        <end position="88"/>
    </location>
</feature>